<dbReference type="EMBL" id="KQ427597">
    <property type="protein sequence ID" value="KOF66885.1"/>
    <property type="molecule type" value="Genomic_DNA"/>
</dbReference>
<accession>A0A0L8FR38</accession>
<dbReference type="AlphaFoldDB" id="A0A0L8FR38"/>
<evidence type="ECO:0000313" key="1">
    <source>
        <dbReference type="EMBL" id="KOF66885.1"/>
    </source>
</evidence>
<organism evidence="1">
    <name type="scientific">Octopus bimaculoides</name>
    <name type="common">California two-spotted octopus</name>
    <dbReference type="NCBI Taxonomy" id="37653"/>
    <lineage>
        <taxon>Eukaryota</taxon>
        <taxon>Metazoa</taxon>
        <taxon>Spiralia</taxon>
        <taxon>Lophotrochozoa</taxon>
        <taxon>Mollusca</taxon>
        <taxon>Cephalopoda</taxon>
        <taxon>Coleoidea</taxon>
        <taxon>Octopodiformes</taxon>
        <taxon>Octopoda</taxon>
        <taxon>Incirrata</taxon>
        <taxon>Octopodidae</taxon>
        <taxon>Octopus</taxon>
    </lineage>
</organism>
<gene>
    <name evidence="1" type="ORF">OCBIM_22011029mg</name>
</gene>
<protein>
    <submittedName>
        <fullName evidence="1">Uncharacterized protein</fullName>
    </submittedName>
</protein>
<name>A0A0L8FR38_OCTBM</name>
<proteinExistence type="predicted"/>
<reference evidence="1" key="1">
    <citation type="submission" date="2015-07" db="EMBL/GenBank/DDBJ databases">
        <title>MeaNS - Measles Nucleotide Surveillance Program.</title>
        <authorList>
            <person name="Tran T."/>
            <person name="Druce J."/>
        </authorList>
    </citation>
    <scope>NUCLEOTIDE SEQUENCE</scope>
    <source>
        <strain evidence="1">UCB-OBI-ISO-001</strain>
        <tissue evidence="1">Gonad</tissue>
    </source>
</reference>
<sequence>MNTPWSPLSNDIRIVTHTSPTTTITQSSIFWNYTAHYVSPFIDSEACYVVYRLHENNFSTFTRISCSNEPFLEYTAMNSPQHPFYSSS</sequence>